<dbReference type="InterPro" id="IPR021848">
    <property type="entry name" value="HODM_asu-like"/>
</dbReference>
<protein>
    <submittedName>
        <fullName evidence="2">LAFE_0B08394g1_1</fullName>
    </submittedName>
</protein>
<dbReference type="AlphaFoldDB" id="A0A1G4M8M7"/>
<name>A0A1G4M8M7_LACFM</name>
<sequence length="485" mass="56491">MIDLSIVLHKEVTFPALLYVCYLLHRDLKSAKATSQVDDNAPEVETQHHVNPSSSLEWNPNPAMSSVRRIDSEEDYKPWHETKPYPYKPFKAGEYRLTMGVRPIPSDDWLVLENTYKERIESKWEIIKSNYKDVIYHLDPAMINCSESDIGQKTSGKVLTEEILITQKDVENSNVALCELYSYVTSFLIQRFPQFFEMKLSPSEESPGVFYNKILDEFHPLDPAKYLELEDGDISFLKYCCMNVEFIPRELQEGNCKTDKVGYIPLVTCSKTRRAHELILSMSRMVEEDLVLLLPNASRQYNGEYILFTGCFAFAAGFNPRQRYLKPLTLIHGPVPDYKRNLQSQMNKFFETTRQGKVVMRLNFSFQVHDKLYVTQENKGTEDEEIRAKTLDELRGGHDLYYRSERQCVVKLGPQSNAICFSIKTYLWNMAEQFLEDEFYAQESVIEDLRSAVTGMQENIGQYKRRPEWGPALVDLLQKRLERFK</sequence>
<feature type="compositionally biased region" description="Polar residues" evidence="1">
    <location>
        <begin position="49"/>
        <end position="63"/>
    </location>
</feature>
<gene>
    <name evidence="2" type="ORF">LAFE_0B08394G</name>
</gene>
<evidence type="ECO:0000313" key="3">
    <source>
        <dbReference type="Proteomes" id="UP000190831"/>
    </source>
</evidence>
<accession>A0A1G4M8M7</accession>
<dbReference type="STRING" id="4955.A0A1G4M8M7"/>
<reference evidence="3" key="1">
    <citation type="submission" date="2016-03" db="EMBL/GenBank/DDBJ databases">
        <authorList>
            <person name="Devillers H."/>
        </authorList>
    </citation>
    <scope>NUCLEOTIDE SEQUENCE [LARGE SCALE GENOMIC DNA]</scope>
</reference>
<dbReference type="EMBL" id="LT598489">
    <property type="protein sequence ID" value="SCW00052.1"/>
    <property type="molecule type" value="Genomic_DNA"/>
</dbReference>
<dbReference type="Proteomes" id="UP000190831">
    <property type="component" value="Chromosome B"/>
</dbReference>
<feature type="region of interest" description="Disordered" evidence="1">
    <location>
        <begin position="35"/>
        <end position="63"/>
    </location>
</feature>
<evidence type="ECO:0000256" key="1">
    <source>
        <dbReference type="SAM" id="MobiDB-lite"/>
    </source>
</evidence>
<keyword evidence="3" id="KW-1185">Reference proteome</keyword>
<dbReference type="OrthoDB" id="5043642at2759"/>
<dbReference type="Pfam" id="PF11927">
    <property type="entry name" value="HODM_asu-like"/>
    <property type="match status" value="2"/>
</dbReference>
<dbReference type="OMA" id="NFITMGI"/>
<organism evidence="2 3">
    <name type="scientific">Lachancea fermentati</name>
    <name type="common">Zygosaccharomyces fermentati</name>
    <dbReference type="NCBI Taxonomy" id="4955"/>
    <lineage>
        <taxon>Eukaryota</taxon>
        <taxon>Fungi</taxon>
        <taxon>Dikarya</taxon>
        <taxon>Ascomycota</taxon>
        <taxon>Saccharomycotina</taxon>
        <taxon>Saccharomycetes</taxon>
        <taxon>Saccharomycetales</taxon>
        <taxon>Saccharomycetaceae</taxon>
        <taxon>Lachancea</taxon>
    </lineage>
</organism>
<evidence type="ECO:0000313" key="2">
    <source>
        <dbReference type="EMBL" id="SCW00052.1"/>
    </source>
</evidence>
<proteinExistence type="predicted"/>